<evidence type="ECO:0000313" key="3">
    <source>
        <dbReference type="EMBL" id="MFC5987392.1"/>
    </source>
</evidence>
<name>A0ABW1IQK1_9BACL</name>
<feature type="chain" id="PRO_5047501080" evidence="2">
    <location>
        <begin position="24"/>
        <end position="205"/>
    </location>
</feature>
<evidence type="ECO:0000256" key="1">
    <source>
        <dbReference type="SAM" id="MobiDB-lite"/>
    </source>
</evidence>
<sequence>MKWLRKLLNWVVFTLSVSLISSAATLYAVQWYVEEQLSNWNIEWSGQSIRVGDLISGLTSSLNPISEKDTTKWVQNSKQNEYVYQENEQESSGQGTDPQESDYSQPENAVPVFGGNIAESTQEDEVVISTEDFNDTKDKISSEDKMKIFTMLFTKLPQEDIQALSSILENGITTTEMEEVKSIISEHISEQEYKEILSIIEKYEM</sequence>
<dbReference type="Proteomes" id="UP001596250">
    <property type="component" value="Unassembled WGS sequence"/>
</dbReference>
<accession>A0ABW1IQK1</accession>
<organism evidence="3 4">
    <name type="scientific">Marinicrinis lubricantis</name>
    <dbReference type="NCBI Taxonomy" id="2086470"/>
    <lineage>
        <taxon>Bacteria</taxon>
        <taxon>Bacillati</taxon>
        <taxon>Bacillota</taxon>
        <taxon>Bacilli</taxon>
        <taxon>Bacillales</taxon>
        <taxon>Paenibacillaceae</taxon>
    </lineage>
</organism>
<feature type="compositionally biased region" description="Polar residues" evidence="1">
    <location>
        <begin position="91"/>
        <end position="107"/>
    </location>
</feature>
<feature type="signal peptide" evidence="2">
    <location>
        <begin position="1"/>
        <end position="23"/>
    </location>
</feature>
<dbReference type="RefSeq" id="WP_379894763.1">
    <property type="nucleotide sequence ID" value="NZ_CBCSCT010000042.1"/>
</dbReference>
<gene>
    <name evidence="3" type="ORF">ACFPXP_13355</name>
</gene>
<protein>
    <submittedName>
        <fullName evidence="3">Uncharacterized protein</fullName>
    </submittedName>
</protein>
<feature type="region of interest" description="Disordered" evidence="1">
    <location>
        <begin position="85"/>
        <end position="110"/>
    </location>
</feature>
<reference evidence="4" key="1">
    <citation type="journal article" date="2019" name="Int. J. Syst. Evol. Microbiol.">
        <title>The Global Catalogue of Microorganisms (GCM) 10K type strain sequencing project: providing services to taxonomists for standard genome sequencing and annotation.</title>
        <authorList>
            <consortium name="The Broad Institute Genomics Platform"/>
            <consortium name="The Broad Institute Genome Sequencing Center for Infectious Disease"/>
            <person name="Wu L."/>
            <person name="Ma J."/>
        </authorList>
    </citation>
    <scope>NUCLEOTIDE SEQUENCE [LARGE SCALE GENOMIC DNA]</scope>
    <source>
        <strain evidence="4">CCM 8749</strain>
    </source>
</reference>
<comment type="caution">
    <text evidence="3">The sequence shown here is derived from an EMBL/GenBank/DDBJ whole genome shotgun (WGS) entry which is preliminary data.</text>
</comment>
<evidence type="ECO:0000313" key="4">
    <source>
        <dbReference type="Proteomes" id="UP001596250"/>
    </source>
</evidence>
<evidence type="ECO:0000256" key="2">
    <source>
        <dbReference type="SAM" id="SignalP"/>
    </source>
</evidence>
<dbReference type="EMBL" id="JBHSQV010000161">
    <property type="protein sequence ID" value="MFC5987392.1"/>
    <property type="molecule type" value="Genomic_DNA"/>
</dbReference>
<keyword evidence="4" id="KW-1185">Reference proteome</keyword>
<proteinExistence type="predicted"/>
<keyword evidence="2" id="KW-0732">Signal</keyword>